<name>A0ABT7L7V2_9BACI</name>
<feature type="transmembrane region" description="Helical" evidence="1">
    <location>
        <begin position="7"/>
        <end position="29"/>
    </location>
</feature>
<comment type="caution">
    <text evidence="2">The sequence shown here is derived from an EMBL/GenBank/DDBJ whole genome shotgun (WGS) entry which is preliminary data.</text>
</comment>
<dbReference type="PANTHER" id="PTHR35813">
    <property type="entry name" value="INNER MEMBRANE PROTEIN YBAN"/>
    <property type="match status" value="1"/>
</dbReference>
<dbReference type="PIRSF" id="PIRSF016789">
    <property type="entry name" value="DUF454"/>
    <property type="match status" value="1"/>
</dbReference>
<keyword evidence="1" id="KW-0812">Transmembrane</keyword>
<dbReference type="Proteomes" id="UP001235343">
    <property type="component" value="Unassembled WGS sequence"/>
</dbReference>
<keyword evidence="1" id="KW-0472">Membrane</keyword>
<dbReference type="InterPro" id="IPR007401">
    <property type="entry name" value="DUF454"/>
</dbReference>
<gene>
    <name evidence="2" type="ORF">QQS35_15940</name>
</gene>
<sequence>MNSITRYILIISGTLFLVLGLLGIILPILPTTPFLLLTAYCYGKSSEKLHNWLLDNKLLGKYIKQFKKGEGIPLRAKIIIILLLWTSTSYTIFFLIPIVFVKVILCIVVIWVTYYILSLKTLSINEKT</sequence>
<dbReference type="Pfam" id="PF04304">
    <property type="entry name" value="DUF454"/>
    <property type="match status" value="1"/>
</dbReference>
<keyword evidence="1" id="KW-1133">Transmembrane helix</keyword>
<evidence type="ECO:0000313" key="3">
    <source>
        <dbReference type="Proteomes" id="UP001235343"/>
    </source>
</evidence>
<accession>A0ABT7L7V2</accession>
<protein>
    <submittedName>
        <fullName evidence="2">YbaN family protein</fullName>
    </submittedName>
</protein>
<organism evidence="2 3">
    <name type="scientific">Aquibacillus rhizosphaerae</name>
    <dbReference type="NCBI Taxonomy" id="3051431"/>
    <lineage>
        <taxon>Bacteria</taxon>
        <taxon>Bacillati</taxon>
        <taxon>Bacillota</taxon>
        <taxon>Bacilli</taxon>
        <taxon>Bacillales</taxon>
        <taxon>Bacillaceae</taxon>
        <taxon>Aquibacillus</taxon>
    </lineage>
</organism>
<dbReference type="RefSeq" id="WP_285933218.1">
    <property type="nucleotide sequence ID" value="NZ_JASTZU010000050.1"/>
</dbReference>
<evidence type="ECO:0000256" key="1">
    <source>
        <dbReference type="SAM" id="Phobius"/>
    </source>
</evidence>
<feature type="transmembrane region" description="Helical" evidence="1">
    <location>
        <begin position="92"/>
        <end position="117"/>
    </location>
</feature>
<keyword evidence="3" id="KW-1185">Reference proteome</keyword>
<dbReference type="EMBL" id="JASTZU010000050">
    <property type="protein sequence ID" value="MDL4841931.1"/>
    <property type="molecule type" value="Genomic_DNA"/>
</dbReference>
<dbReference type="PANTHER" id="PTHR35813:SF1">
    <property type="entry name" value="INNER MEMBRANE PROTEIN YBAN"/>
    <property type="match status" value="1"/>
</dbReference>
<reference evidence="2 3" key="1">
    <citation type="submission" date="2023-06" db="EMBL/GenBank/DDBJ databases">
        <title>Aquibacillus rhizosphaerae LR5S19.</title>
        <authorList>
            <person name="Sun J.-Q."/>
        </authorList>
    </citation>
    <scope>NUCLEOTIDE SEQUENCE [LARGE SCALE GENOMIC DNA]</scope>
    <source>
        <strain evidence="2 3">LR5S19</strain>
    </source>
</reference>
<proteinExistence type="predicted"/>
<evidence type="ECO:0000313" key="2">
    <source>
        <dbReference type="EMBL" id="MDL4841931.1"/>
    </source>
</evidence>